<name>A0A8S5T0V9_9CAUD</name>
<evidence type="ECO:0000313" key="1">
    <source>
        <dbReference type="EMBL" id="DAF57004.1"/>
    </source>
</evidence>
<organism evidence="1">
    <name type="scientific">Myoviridae sp. ctp4Q36</name>
    <dbReference type="NCBI Taxonomy" id="2827708"/>
    <lineage>
        <taxon>Viruses</taxon>
        <taxon>Duplodnaviria</taxon>
        <taxon>Heunggongvirae</taxon>
        <taxon>Uroviricota</taxon>
        <taxon>Caudoviricetes</taxon>
    </lineage>
</organism>
<reference evidence="1" key="1">
    <citation type="journal article" date="2021" name="Proc. Natl. Acad. Sci. U.S.A.">
        <title>A Catalog of Tens of Thousands of Viruses from Human Metagenomes Reveals Hidden Associations with Chronic Diseases.</title>
        <authorList>
            <person name="Tisza M.J."/>
            <person name="Buck C.B."/>
        </authorList>
    </citation>
    <scope>NUCLEOTIDE SEQUENCE</scope>
    <source>
        <strain evidence="1">Ctp4Q36</strain>
    </source>
</reference>
<proteinExistence type="predicted"/>
<accession>A0A8S5T0V9</accession>
<sequence length="94" mass="11078">MYLYHVSLPSIRYYLTYKIINWKKAKLNVKNPIACEHTLGGNLIKLKDKSISNKAVFFTSSYLLTYHGDHAPYRFILYGLNPHRFLLILTMLNR</sequence>
<dbReference type="EMBL" id="BK032725">
    <property type="protein sequence ID" value="DAF57004.1"/>
    <property type="molecule type" value="Genomic_DNA"/>
</dbReference>
<protein>
    <submittedName>
        <fullName evidence="1">Uncharacterized protein</fullName>
    </submittedName>
</protein>